<evidence type="ECO:0000313" key="2">
    <source>
        <dbReference type="EMBL" id="SPW31190.1"/>
    </source>
</evidence>
<proteinExistence type="predicted"/>
<dbReference type="RefSeq" id="WP_005521157.1">
    <property type="nucleotide sequence ID" value="NZ_CAUOLB010000041.1"/>
</dbReference>
<protein>
    <submittedName>
        <fullName evidence="2">Uncharacterized protein</fullName>
    </submittedName>
</protein>
<feature type="transmembrane region" description="Helical" evidence="1">
    <location>
        <begin position="38"/>
        <end position="57"/>
    </location>
</feature>
<evidence type="ECO:0000256" key="1">
    <source>
        <dbReference type="SAM" id="Phobius"/>
    </source>
</evidence>
<gene>
    <name evidence="2" type="ORF">NCTC10254_01993</name>
</gene>
<feature type="transmembrane region" description="Helical" evidence="1">
    <location>
        <begin position="13"/>
        <end position="31"/>
    </location>
</feature>
<keyword evidence="1" id="KW-0812">Transmembrane</keyword>
<organism evidence="2 3">
    <name type="scientific">Corynebacterium matruchotii</name>
    <dbReference type="NCBI Taxonomy" id="43768"/>
    <lineage>
        <taxon>Bacteria</taxon>
        <taxon>Bacillati</taxon>
        <taxon>Actinomycetota</taxon>
        <taxon>Actinomycetes</taxon>
        <taxon>Mycobacteriales</taxon>
        <taxon>Corynebacteriaceae</taxon>
        <taxon>Corynebacterium</taxon>
    </lineage>
</organism>
<keyword evidence="1" id="KW-1133">Transmembrane helix</keyword>
<sequence>MIVNINELLAPDVFVPFLIGLGVVWLVLKAVKRVINRVITLVATAIILGGSQHLGAFDGLDNLTHLLHQ</sequence>
<name>A0A8B4H984_9CORY</name>
<keyword evidence="1" id="KW-0472">Membrane</keyword>
<dbReference type="GeneID" id="84573885"/>
<accession>A0A8B4H984</accession>
<evidence type="ECO:0000313" key="3">
    <source>
        <dbReference type="Proteomes" id="UP000249886"/>
    </source>
</evidence>
<dbReference type="AlphaFoldDB" id="A0A8B4H984"/>
<reference evidence="2 3" key="1">
    <citation type="submission" date="2018-06" db="EMBL/GenBank/DDBJ databases">
        <authorList>
            <consortium name="Pathogen Informatics"/>
            <person name="Doyle S."/>
        </authorList>
    </citation>
    <scope>NUCLEOTIDE SEQUENCE [LARGE SCALE GENOMIC DNA]</scope>
    <source>
        <strain evidence="2 3">NCTC10254</strain>
    </source>
</reference>
<comment type="caution">
    <text evidence="2">The sequence shown here is derived from an EMBL/GenBank/DDBJ whole genome shotgun (WGS) entry which is preliminary data.</text>
</comment>
<dbReference type="Proteomes" id="UP000249886">
    <property type="component" value="Unassembled WGS sequence"/>
</dbReference>
<dbReference type="EMBL" id="UARK01000024">
    <property type="protein sequence ID" value="SPW31190.1"/>
    <property type="molecule type" value="Genomic_DNA"/>
</dbReference>